<feature type="chain" id="PRO_5018577076" description="Lipoprotein" evidence="1">
    <location>
        <begin position="20"/>
        <end position="184"/>
    </location>
</feature>
<keyword evidence="1" id="KW-0732">Signal</keyword>
<feature type="signal peptide" evidence="1">
    <location>
        <begin position="1"/>
        <end position="19"/>
    </location>
</feature>
<proteinExistence type="predicted"/>
<evidence type="ECO:0000313" key="3">
    <source>
        <dbReference type="Proteomes" id="UP000273500"/>
    </source>
</evidence>
<keyword evidence="3" id="KW-1185">Reference proteome</keyword>
<sequence>MLRTLLTWFCILMTAALVAACCGSVGCECNDRYADAVKLQFSADTAGSGKGFRARDIRNVFLVRVPKDTAQRPKADTVAFSGPRAQQLRDTLVINNLTPFTRSGNRNLNEYRYEVYLAPTRRGTKLFSYKIDSVALNTRLQGDGCCTCYQNTNKLVYVNGNSGPLNLTDPSGENRLVPLVLIKP</sequence>
<evidence type="ECO:0000256" key="1">
    <source>
        <dbReference type="SAM" id="SignalP"/>
    </source>
</evidence>
<protein>
    <recommendedName>
        <fullName evidence="4">Lipoprotein</fullName>
    </recommendedName>
</protein>
<evidence type="ECO:0000313" key="2">
    <source>
        <dbReference type="EMBL" id="RSK46879.1"/>
    </source>
</evidence>
<dbReference type="OrthoDB" id="883398at2"/>
<dbReference type="AlphaFoldDB" id="A0A3R9P1Y5"/>
<organism evidence="2 3">
    <name type="scientific">Hymenobacter rigui</name>
    <dbReference type="NCBI Taxonomy" id="334424"/>
    <lineage>
        <taxon>Bacteria</taxon>
        <taxon>Pseudomonadati</taxon>
        <taxon>Bacteroidota</taxon>
        <taxon>Cytophagia</taxon>
        <taxon>Cytophagales</taxon>
        <taxon>Hymenobacteraceae</taxon>
        <taxon>Hymenobacter</taxon>
    </lineage>
</organism>
<comment type="caution">
    <text evidence="2">The sequence shown here is derived from an EMBL/GenBank/DDBJ whole genome shotgun (WGS) entry which is preliminary data.</text>
</comment>
<dbReference type="RefSeq" id="WP_125423104.1">
    <property type="nucleotide sequence ID" value="NZ_RWIT01000012.1"/>
</dbReference>
<dbReference type="PROSITE" id="PS51257">
    <property type="entry name" value="PROKAR_LIPOPROTEIN"/>
    <property type="match status" value="1"/>
</dbReference>
<evidence type="ECO:0008006" key="4">
    <source>
        <dbReference type="Google" id="ProtNLM"/>
    </source>
</evidence>
<reference evidence="2 3" key="1">
    <citation type="submission" date="2018-12" db="EMBL/GenBank/DDBJ databases">
        <authorList>
            <person name="Feng G."/>
            <person name="Zhu H."/>
        </authorList>
    </citation>
    <scope>NUCLEOTIDE SEQUENCE [LARGE SCALE GENOMIC DNA]</scope>
    <source>
        <strain evidence="2 3">KCTC 12533</strain>
    </source>
</reference>
<accession>A0A3R9P1Y5</accession>
<dbReference type="Proteomes" id="UP000273500">
    <property type="component" value="Unassembled WGS sequence"/>
</dbReference>
<name>A0A3R9P1Y5_9BACT</name>
<gene>
    <name evidence="2" type="ORF">EI291_17710</name>
</gene>
<dbReference type="EMBL" id="RWIT01000012">
    <property type="protein sequence ID" value="RSK46879.1"/>
    <property type="molecule type" value="Genomic_DNA"/>
</dbReference>